<organism evidence="8 9">
    <name type="scientific">Pedobacter cryoconitis</name>
    <dbReference type="NCBI Taxonomy" id="188932"/>
    <lineage>
        <taxon>Bacteria</taxon>
        <taxon>Pseudomonadati</taxon>
        <taxon>Bacteroidota</taxon>
        <taxon>Sphingobacteriia</taxon>
        <taxon>Sphingobacteriales</taxon>
        <taxon>Sphingobacteriaceae</taxon>
        <taxon>Pedobacter</taxon>
    </lineage>
</organism>
<dbReference type="KEGG" id="pcm:AY601_3025"/>
<reference evidence="8 9" key="1">
    <citation type="submission" date="2016-03" db="EMBL/GenBank/DDBJ databases">
        <title>Complete genome sequence of Pedobacter cryoconitis PAMC 27485.</title>
        <authorList>
            <person name="Lee J."/>
            <person name="Kim O.-S."/>
        </authorList>
    </citation>
    <scope>NUCLEOTIDE SEQUENCE [LARGE SCALE GENOMIC DNA]</scope>
    <source>
        <strain evidence="8 9">PAMC 27485</strain>
    </source>
</reference>
<feature type="transmembrane region" description="Helical" evidence="6">
    <location>
        <begin position="180"/>
        <end position="199"/>
    </location>
</feature>
<feature type="domain" description="EamA" evidence="7">
    <location>
        <begin position="28"/>
        <end position="166"/>
    </location>
</feature>
<dbReference type="GO" id="GO:0005886">
    <property type="term" value="C:plasma membrane"/>
    <property type="evidence" value="ECO:0007669"/>
    <property type="project" value="UniProtKB-SubCell"/>
</dbReference>
<dbReference type="PANTHER" id="PTHR32322">
    <property type="entry name" value="INNER MEMBRANE TRANSPORTER"/>
    <property type="match status" value="1"/>
</dbReference>
<feature type="transmembrane region" description="Helical" evidence="6">
    <location>
        <begin position="269"/>
        <end position="289"/>
    </location>
</feature>
<evidence type="ECO:0000256" key="6">
    <source>
        <dbReference type="SAM" id="Phobius"/>
    </source>
</evidence>
<dbReference type="EMBL" id="CP014504">
    <property type="protein sequence ID" value="AMP99898.1"/>
    <property type="molecule type" value="Genomic_DNA"/>
</dbReference>
<dbReference type="Pfam" id="PF00892">
    <property type="entry name" value="EamA"/>
    <property type="match status" value="2"/>
</dbReference>
<keyword evidence="9" id="KW-1185">Reference proteome</keyword>
<feature type="transmembrane region" description="Helical" evidence="6">
    <location>
        <begin position="60"/>
        <end position="79"/>
    </location>
</feature>
<gene>
    <name evidence="8" type="ORF">AY601_3025</name>
</gene>
<feature type="transmembrane region" description="Helical" evidence="6">
    <location>
        <begin position="295"/>
        <end position="313"/>
    </location>
</feature>
<keyword evidence="4 6" id="KW-1133">Transmembrane helix</keyword>
<evidence type="ECO:0000313" key="8">
    <source>
        <dbReference type="EMBL" id="AMP99898.1"/>
    </source>
</evidence>
<dbReference type="AlphaFoldDB" id="A0A127VG50"/>
<feature type="transmembrane region" description="Helical" evidence="6">
    <location>
        <begin position="122"/>
        <end position="143"/>
    </location>
</feature>
<dbReference type="Gene3D" id="1.10.3730.20">
    <property type="match status" value="1"/>
</dbReference>
<feature type="transmembrane region" description="Helical" evidence="6">
    <location>
        <begin position="238"/>
        <end position="257"/>
    </location>
</feature>
<dbReference type="SUPFAM" id="SSF103481">
    <property type="entry name" value="Multidrug resistance efflux transporter EmrE"/>
    <property type="match status" value="2"/>
</dbReference>
<evidence type="ECO:0000256" key="2">
    <source>
        <dbReference type="ARBA" id="ARBA00022475"/>
    </source>
</evidence>
<evidence type="ECO:0000259" key="7">
    <source>
        <dbReference type="Pfam" id="PF00892"/>
    </source>
</evidence>
<evidence type="ECO:0000256" key="5">
    <source>
        <dbReference type="ARBA" id="ARBA00023136"/>
    </source>
</evidence>
<comment type="subcellular location">
    <subcellularLocation>
        <location evidence="1">Cell membrane</location>
        <topology evidence="1">Multi-pass membrane protein</topology>
    </subcellularLocation>
</comment>
<feature type="domain" description="EamA" evidence="7">
    <location>
        <begin position="179"/>
        <end position="312"/>
    </location>
</feature>
<accession>A0A127VG50</accession>
<dbReference type="Proteomes" id="UP000071561">
    <property type="component" value="Chromosome"/>
</dbReference>
<dbReference type="InterPro" id="IPR037185">
    <property type="entry name" value="EmrE-like"/>
</dbReference>
<evidence type="ECO:0000256" key="3">
    <source>
        <dbReference type="ARBA" id="ARBA00022692"/>
    </source>
</evidence>
<sequence length="324" mass="35436">MSFFASELLRIQTKKQYQYNIMEKNLLKGALLVGLGASSYGALATVVKMAYEHGFNTAEVTTSQFTIGFTGMLLLNIFIKNKSKAKEEAQKEKGSILKLMLGGTSLGLTSVFYYFAVKYIPVSVGIVLLMQSVWMGLLLEAVLDKKVPSGRKIGATVIVLLGTALATNIFSSVHSLDWRGVAWGLAAGISYTVSLYSSNSIATHMRPLKRSLWLLAGGLVAIILIFCTNSYSNFNFGIFWPWGFFLAFFGTILPPILFTSGMPHTGISLGTIVASVELPVSVMFAYILLREPVNLLQWIGILMIISAIVLMNVQNLKKKPLPLA</sequence>
<evidence type="ECO:0000256" key="1">
    <source>
        <dbReference type="ARBA" id="ARBA00004651"/>
    </source>
</evidence>
<keyword evidence="5 6" id="KW-0472">Membrane</keyword>
<evidence type="ECO:0000313" key="9">
    <source>
        <dbReference type="Proteomes" id="UP000071561"/>
    </source>
</evidence>
<feature type="transmembrane region" description="Helical" evidence="6">
    <location>
        <begin position="155"/>
        <end position="174"/>
    </location>
</feature>
<dbReference type="InterPro" id="IPR050638">
    <property type="entry name" value="AA-Vitamin_Transporters"/>
</dbReference>
<keyword evidence="3 6" id="KW-0812">Transmembrane</keyword>
<dbReference type="PANTHER" id="PTHR32322:SF18">
    <property type="entry name" value="S-ADENOSYLMETHIONINE_S-ADENOSYLHOMOCYSTEINE TRANSPORTER"/>
    <property type="match status" value="1"/>
</dbReference>
<evidence type="ECO:0000256" key="4">
    <source>
        <dbReference type="ARBA" id="ARBA00022989"/>
    </source>
</evidence>
<proteinExistence type="predicted"/>
<dbReference type="InterPro" id="IPR000620">
    <property type="entry name" value="EamA_dom"/>
</dbReference>
<feature type="transmembrane region" description="Helical" evidence="6">
    <location>
        <begin position="99"/>
        <end position="116"/>
    </location>
</feature>
<name>A0A127VG50_9SPHI</name>
<feature type="transmembrane region" description="Helical" evidence="6">
    <location>
        <begin position="211"/>
        <end position="232"/>
    </location>
</feature>
<protein>
    <submittedName>
        <fullName evidence="8">Permease</fullName>
    </submittedName>
</protein>
<keyword evidence="2" id="KW-1003">Cell membrane</keyword>
<dbReference type="PATRIC" id="fig|188932.3.peg.3155"/>